<evidence type="ECO:0000259" key="4">
    <source>
        <dbReference type="Pfam" id="PF13649"/>
    </source>
</evidence>
<dbReference type="PANTHER" id="PTHR43464:SF19">
    <property type="entry name" value="UBIQUINONE BIOSYNTHESIS O-METHYLTRANSFERASE, MITOCHONDRIAL"/>
    <property type="match status" value="1"/>
</dbReference>
<sequence>MQPHETAEMTSEFWDRLYKSRARVWNGRVNVRLAEIARTLTPGRALDLGCGEGGDAVWLAERGWSVVATDVSEVALQRARADAQEHGVLDRIEFVHRDLSHGAPAGAFDLVSAHFLHAPQELSLDRTTLLRDAADRVAPGGLLIIVDHGSAPPWSGHQDHYFPSAAEVLAALDLDVTVWERVRVESIERAVTGPEGQQAAILDNVILLRNAAAPVGDG</sequence>
<organism evidence="5 6">
    <name type="scientific">Mycobacterium asiaticum</name>
    <dbReference type="NCBI Taxonomy" id="1790"/>
    <lineage>
        <taxon>Bacteria</taxon>
        <taxon>Bacillati</taxon>
        <taxon>Actinomycetota</taxon>
        <taxon>Actinomycetes</taxon>
        <taxon>Mycobacteriales</taxon>
        <taxon>Mycobacteriaceae</taxon>
        <taxon>Mycobacterium</taxon>
    </lineage>
</organism>
<comment type="caution">
    <text evidence="5">The sequence shown here is derived from an EMBL/GenBank/DDBJ whole genome shotgun (WGS) entry which is preliminary data.</text>
</comment>
<dbReference type="CDD" id="cd02440">
    <property type="entry name" value="AdoMet_MTases"/>
    <property type="match status" value="1"/>
</dbReference>
<gene>
    <name evidence="5" type="ORF">A5636_22185</name>
</gene>
<name>A0A1A3N9B1_MYCAS</name>
<dbReference type="EMBL" id="LZLQ01000038">
    <property type="protein sequence ID" value="OBK17930.1"/>
    <property type="molecule type" value="Genomic_DNA"/>
</dbReference>
<evidence type="ECO:0000256" key="1">
    <source>
        <dbReference type="ARBA" id="ARBA00022603"/>
    </source>
</evidence>
<reference evidence="5 6" key="1">
    <citation type="submission" date="2016-06" db="EMBL/GenBank/DDBJ databases">
        <authorList>
            <person name="Kjaerup R.B."/>
            <person name="Dalgaard T.S."/>
            <person name="Juul-Madsen H.R."/>
        </authorList>
    </citation>
    <scope>NUCLEOTIDE SEQUENCE [LARGE SCALE GENOMIC DNA]</scope>
    <source>
        <strain evidence="5 6">1245139.5</strain>
    </source>
</reference>
<keyword evidence="1 5" id="KW-0489">Methyltransferase</keyword>
<keyword evidence="2 5" id="KW-0808">Transferase</keyword>
<dbReference type="Gene3D" id="3.40.50.150">
    <property type="entry name" value="Vaccinia Virus protein VP39"/>
    <property type="match status" value="1"/>
</dbReference>
<dbReference type="InterPro" id="IPR041698">
    <property type="entry name" value="Methyltransf_25"/>
</dbReference>
<evidence type="ECO:0000256" key="2">
    <source>
        <dbReference type="ARBA" id="ARBA00022679"/>
    </source>
</evidence>
<protein>
    <submittedName>
        <fullName evidence="5">SAM-dependent methyltransferase</fullName>
    </submittedName>
</protein>
<keyword evidence="6" id="KW-1185">Reference proteome</keyword>
<dbReference type="GO" id="GO:0032259">
    <property type="term" value="P:methylation"/>
    <property type="evidence" value="ECO:0007669"/>
    <property type="project" value="UniProtKB-KW"/>
</dbReference>
<evidence type="ECO:0000313" key="5">
    <source>
        <dbReference type="EMBL" id="OBK17930.1"/>
    </source>
</evidence>
<dbReference type="PANTHER" id="PTHR43464">
    <property type="entry name" value="METHYLTRANSFERASE"/>
    <property type="match status" value="1"/>
</dbReference>
<proteinExistence type="predicted"/>
<keyword evidence="3" id="KW-0949">S-adenosyl-L-methionine</keyword>
<dbReference type="InterPro" id="IPR029063">
    <property type="entry name" value="SAM-dependent_MTases_sf"/>
</dbReference>
<dbReference type="GO" id="GO:0008168">
    <property type="term" value="F:methyltransferase activity"/>
    <property type="evidence" value="ECO:0007669"/>
    <property type="project" value="UniProtKB-KW"/>
</dbReference>
<feature type="domain" description="Methyltransferase" evidence="4">
    <location>
        <begin position="46"/>
        <end position="141"/>
    </location>
</feature>
<evidence type="ECO:0000256" key="3">
    <source>
        <dbReference type="ARBA" id="ARBA00022691"/>
    </source>
</evidence>
<dbReference type="AlphaFoldDB" id="A0A1A3N9B1"/>
<accession>A0A1A3N9B1</accession>
<evidence type="ECO:0000313" key="6">
    <source>
        <dbReference type="Proteomes" id="UP000093629"/>
    </source>
</evidence>
<dbReference type="Pfam" id="PF13649">
    <property type="entry name" value="Methyltransf_25"/>
    <property type="match status" value="1"/>
</dbReference>
<dbReference type="SUPFAM" id="SSF53335">
    <property type="entry name" value="S-adenosyl-L-methionine-dependent methyltransferases"/>
    <property type="match status" value="1"/>
</dbReference>
<dbReference type="Proteomes" id="UP000093629">
    <property type="component" value="Unassembled WGS sequence"/>
</dbReference>